<evidence type="ECO:0000313" key="2">
    <source>
        <dbReference type="EMBL" id="KAG7370962.1"/>
    </source>
</evidence>
<reference evidence="2" key="2">
    <citation type="submission" date="2021-04" db="EMBL/GenBank/DDBJ databases">
        <authorList>
            <person name="Podell S."/>
        </authorList>
    </citation>
    <scope>NUCLEOTIDE SEQUENCE</scope>
    <source>
        <strain evidence="2">Hildebrandi</strain>
    </source>
</reference>
<feature type="region of interest" description="Disordered" evidence="1">
    <location>
        <begin position="55"/>
        <end position="77"/>
    </location>
</feature>
<reference evidence="2" key="1">
    <citation type="journal article" date="2021" name="Sci. Rep.">
        <title>Diploid genomic architecture of Nitzschia inconspicua, an elite biomass production diatom.</title>
        <authorList>
            <person name="Oliver A."/>
            <person name="Podell S."/>
            <person name="Pinowska A."/>
            <person name="Traller J.C."/>
            <person name="Smith S.R."/>
            <person name="McClure R."/>
            <person name="Beliaev A."/>
            <person name="Bohutskyi P."/>
            <person name="Hill E.A."/>
            <person name="Rabines A."/>
            <person name="Zheng H."/>
            <person name="Allen L.Z."/>
            <person name="Kuo A."/>
            <person name="Grigoriev I.V."/>
            <person name="Allen A.E."/>
            <person name="Hazlebeck D."/>
            <person name="Allen E.E."/>
        </authorList>
    </citation>
    <scope>NUCLEOTIDE SEQUENCE</scope>
    <source>
        <strain evidence="2">Hildebrandi</strain>
    </source>
</reference>
<keyword evidence="3" id="KW-1185">Reference proteome</keyword>
<dbReference type="EMBL" id="JAGRRH010000004">
    <property type="protein sequence ID" value="KAG7370962.1"/>
    <property type="molecule type" value="Genomic_DNA"/>
</dbReference>
<dbReference type="OrthoDB" id="509124at2759"/>
<evidence type="ECO:0000313" key="3">
    <source>
        <dbReference type="Proteomes" id="UP000693970"/>
    </source>
</evidence>
<comment type="caution">
    <text evidence="2">The sequence shown here is derived from an EMBL/GenBank/DDBJ whole genome shotgun (WGS) entry which is preliminary data.</text>
</comment>
<dbReference type="AlphaFoldDB" id="A0A9K3Q4D7"/>
<organism evidence="2 3">
    <name type="scientific">Nitzschia inconspicua</name>
    <dbReference type="NCBI Taxonomy" id="303405"/>
    <lineage>
        <taxon>Eukaryota</taxon>
        <taxon>Sar</taxon>
        <taxon>Stramenopiles</taxon>
        <taxon>Ochrophyta</taxon>
        <taxon>Bacillariophyta</taxon>
        <taxon>Bacillariophyceae</taxon>
        <taxon>Bacillariophycidae</taxon>
        <taxon>Bacillariales</taxon>
        <taxon>Bacillariaceae</taxon>
        <taxon>Nitzschia</taxon>
    </lineage>
</organism>
<feature type="region of interest" description="Disordered" evidence="1">
    <location>
        <begin position="178"/>
        <end position="216"/>
    </location>
</feature>
<accession>A0A9K3Q4D7</accession>
<feature type="compositionally biased region" description="Polar residues" evidence="1">
    <location>
        <begin position="191"/>
        <end position="200"/>
    </location>
</feature>
<feature type="compositionally biased region" description="Acidic residues" evidence="1">
    <location>
        <begin position="202"/>
        <end position="212"/>
    </location>
</feature>
<sequence length="248" mass="27854">MSSQRFHSSQITEINAPISVVWEHLVAFDEWNQWNPSVRLPADFVLGQSCKAKLAAPSTTRQNSKGGQSENSSQQKRWISTSCTLDEVGNRKEYAVTWTTRRGFVKNTTSMKLTSFAGTRKTTLTHTQSIYGPRFSLNGSPRDLLTNSSCINQCFKNHVECLHFQSLLMDASNRDMSCNTNKSNRTKVRKNNSQSSTSMTGPEDEEEEETVDSGDFWTSSARIRNAVVSQLVEEAVPEDYCVMLQTTS</sequence>
<evidence type="ECO:0000256" key="1">
    <source>
        <dbReference type="SAM" id="MobiDB-lite"/>
    </source>
</evidence>
<name>A0A9K3Q4D7_9STRA</name>
<feature type="compositionally biased region" description="Polar residues" evidence="1">
    <location>
        <begin position="57"/>
        <end position="77"/>
    </location>
</feature>
<gene>
    <name evidence="2" type="ORF">IV203_019532</name>
</gene>
<dbReference type="Proteomes" id="UP000693970">
    <property type="component" value="Unassembled WGS sequence"/>
</dbReference>
<proteinExistence type="predicted"/>
<protein>
    <submittedName>
        <fullName evidence="2">Uncharacterized protein</fullName>
    </submittedName>
</protein>